<dbReference type="Pfam" id="PF02576">
    <property type="entry name" value="RimP_N"/>
    <property type="match status" value="1"/>
</dbReference>
<dbReference type="EMBL" id="JAXCLX010000001">
    <property type="protein sequence ID" value="MDY0871444.1"/>
    <property type="molecule type" value="Genomic_DNA"/>
</dbReference>
<dbReference type="PANTHER" id="PTHR33867">
    <property type="entry name" value="RIBOSOME MATURATION FACTOR RIMP"/>
    <property type="match status" value="1"/>
</dbReference>
<dbReference type="InterPro" id="IPR028989">
    <property type="entry name" value="RimP_N"/>
</dbReference>
<dbReference type="InterPro" id="IPR003728">
    <property type="entry name" value="Ribosome_maturation_RimP"/>
</dbReference>
<dbReference type="Pfam" id="PF17384">
    <property type="entry name" value="DUF150_C"/>
    <property type="match status" value="1"/>
</dbReference>
<dbReference type="InterPro" id="IPR035956">
    <property type="entry name" value="RimP_N_sf"/>
</dbReference>
<protein>
    <recommendedName>
        <fullName evidence="3">Ribosome maturation factor RimP</fullName>
    </recommendedName>
</protein>
<evidence type="ECO:0000313" key="6">
    <source>
        <dbReference type="EMBL" id="MDY0871444.1"/>
    </source>
</evidence>
<dbReference type="SUPFAM" id="SSF75420">
    <property type="entry name" value="YhbC-like, N-terminal domain"/>
    <property type="match status" value="1"/>
</dbReference>
<dbReference type="Proteomes" id="UP001271769">
    <property type="component" value="Unassembled WGS sequence"/>
</dbReference>
<evidence type="ECO:0000256" key="2">
    <source>
        <dbReference type="ARBA" id="ARBA00022517"/>
    </source>
</evidence>
<feature type="domain" description="Ribosome maturation factor RimP N-terminal" evidence="4">
    <location>
        <begin position="10"/>
        <end position="83"/>
    </location>
</feature>
<evidence type="ECO:0000256" key="3">
    <source>
        <dbReference type="HAMAP-Rule" id="MF_01077"/>
    </source>
</evidence>
<dbReference type="InterPro" id="IPR028998">
    <property type="entry name" value="RimP_C"/>
</dbReference>
<dbReference type="Gene3D" id="2.30.30.180">
    <property type="entry name" value="Ribosome maturation factor RimP, C-terminal domain"/>
    <property type="match status" value="1"/>
</dbReference>
<comment type="subcellular location">
    <subcellularLocation>
        <location evidence="3">Cytoplasm</location>
    </subcellularLocation>
</comment>
<dbReference type="PANTHER" id="PTHR33867:SF1">
    <property type="entry name" value="RIBOSOME MATURATION FACTOR RIMP"/>
    <property type="match status" value="1"/>
</dbReference>
<evidence type="ECO:0000259" key="4">
    <source>
        <dbReference type="Pfam" id="PF02576"/>
    </source>
</evidence>
<keyword evidence="2 3" id="KW-0690">Ribosome biogenesis</keyword>
<evidence type="ECO:0000259" key="5">
    <source>
        <dbReference type="Pfam" id="PF17384"/>
    </source>
</evidence>
<comment type="caution">
    <text evidence="6">The sequence shown here is derived from an EMBL/GenBank/DDBJ whole genome shotgun (WGS) entry which is preliminary data.</text>
</comment>
<dbReference type="RefSeq" id="WP_320499873.1">
    <property type="nucleotide sequence ID" value="NZ_JAXCLX010000001.1"/>
</dbReference>
<sequence length="166" mass="17777">MSLTDNIADLIAPSIDALGYEVVRVTLAGNTRKVLQIMAEPKDGRVMAVEDCARVSRAVSAILDVEDPISGAYSLEVSSPGIDRPLTRPKDYDRFKGHEAKIETHEPVDGRKRFKGILMGVADEAVKIDSEGAEVALPLSQIAKAKLVLTDALIAAHEAAAEADEN</sequence>
<dbReference type="InterPro" id="IPR036847">
    <property type="entry name" value="RimP_C_sf"/>
</dbReference>
<dbReference type="Gene3D" id="3.30.300.70">
    <property type="entry name" value="RimP-like superfamily, N-terminal"/>
    <property type="match status" value="1"/>
</dbReference>
<keyword evidence="1 3" id="KW-0963">Cytoplasm</keyword>
<organism evidence="6 7">
    <name type="scientific">Dongia rigui</name>
    <dbReference type="NCBI Taxonomy" id="940149"/>
    <lineage>
        <taxon>Bacteria</taxon>
        <taxon>Pseudomonadati</taxon>
        <taxon>Pseudomonadota</taxon>
        <taxon>Alphaproteobacteria</taxon>
        <taxon>Rhodospirillales</taxon>
        <taxon>Dongiaceae</taxon>
        <taxon>Dongia</taxon>
    </lineage>
</organism>
<dbReference type="NCBIfam" id="NF000932">
    <property type="entry name" value="PRK00092.2-5"/>
    <property type="match status" value="1"/>
</dbReference>
<comment type="function">
    <text evidence="3">Required for maturation of 30S ribosomal subunits.</text>
</comment>
<name>A0ABU5DWY1_9PROT</name>
<comment type="similarity">
    <text evidence="3">Belongs to the RimP family.</text>
</comment>
<dbReference type="CDD" id="cd01734">
    <property type="entry name" value="YlxS_C"/>
    <property type="match status" value="1"/>
</dbReference>
<feature type="domain" description="Ribosome maturation factor RimP C-terminal" evidence="5">
    <location>
        <begin position="86"/>
        <end position="150"/>
    </location>
</feature>
<gene>
    <name evidence="3 6" type="primary">rimP</name>
    <name evidence="6" type="ORF">SMD31_05905</name>
</gene>
<proteinExistence type="inferred from homology"/>
<keyword evidence="7" id="KW-1185">Reference proteome</keyword>
<dbReference type="HAMAP" id="MF_01077">
    <property type="entry name" value="RimP"/>
    <property type="match status" value="1"/>
</dbReference>
<evidence type="ECO:0000256" key="1">
    <source>
        <dbReference type="ARBA" id="ARBA00022490"/>
    </source>
</evidence>
<reference evidence="6 7" key="1">
    <citation type="journal article" date="2013" name="Antonie Van Leeuwenhoek">
        <title>Dongia rigui sp. nov., isolated from freshwater of a large wetland in Korea.</title>
        <authorList>
            <person name="Baik K.S."/>
            <person name="Hwang Y.M."/>
            <person name="Choi J.S."/>
            <person name="Kwon J."/>
            <person name="Seong C.N."/>
        </authorList>
    </citation>
    <scope>NUCLEOTIDE SEQUENCE [LARGE SCALE GENOMIC DNA]</scope>
    <source>
        <strain evidence="6 7">04SU4-P</strain>
    </source>
</reference>
<dbReference type="SUPFAM" id="SSF74942">
    <property type="entry name" value="YhbC-like, C-terminal domain"/>
    <property type="match status" value="1"/>
</dbReference>
<accession>A0ABU5DWY1</accession>
<evidence type="ECO:0000313" key="7">
    <source>
        <dbReference type="Proteomes" id="UP001271769"/>
    </source>
</evidence>